<evidence type="ECO:0000256" key="6">
    <source>
        <dbReference type="ARBA" id="ARBA00047939"/>
    </source>
</evidence>
<gene>
    <name evidence="9" type="ORF">HMPREF1866_00648</name>
</gene>
<dbReference type="InterPro" id="IPR036597">
    <property type="entry name" value="Fido-like_dom_sf"/>
</dbReference>
<keyword evidence="10" id="KW-1185">Reference proteome</keyword>
<comment type="catalytic activity">
    <reaction evidence="7">
        <text>L-tyrosyl-[protein] + ATP = O-(5'-adenylyl)-L-tyrosyl-[protein] + diphosphate</text>
        <dbReference type="Rhea" id="RHEA:54288"/>
        <dbReference type="Rhea" id="RHEA-COMP:10136"/>
        <dbReference type="Rhea" id="RHEA-COMP:13846"/>
        <dbReference type="ChEBI" id="CHEBI:30616"/>
        <dbReference type="ChEBI" id="CHEBI:33019"/>
        <dbReference type="ChEBI" id="CHEBI:46858"/>
        <dbReference type="ChEBI" id="CHEBI:83624"/>
        <dbReference type="EC" id="2.7.7.108"/>
    </reaction>
</comment>
<evidence type="ECO:0000256" key="5">
    <source>
        <dbReference type="ARBA" id="ARBA00034531"/>
    </source>
</evidence>
<comment type="caution">
    <text evidence="9">The sequence shown here is derived from an EMBL/GenBank/DDBJ whole genome shotgun (WGS) entry which is preliminary data.</text>
</comment>
<keyword evidence="3" id="KW-0547">Nucleotide-binding</keyword>
<dbReference type="GO" id="GO:0051302">
    <property type="term" value="P:regulation of cell division"/>
    <property type="evidence" value="ECO:0007669"/>
    <property type="project" value="TreeGrafter"/>
</dbReference>
<dbReference type="STRING" id="467210.HMPREF1866_00648"/>
<keyword evidence="4" id="KW-0067">ATP-binding</keyword>
<organism evidence="9 10">
    <name type="scientific">Lachnoanaerobaculum saburreum</name>
    <dbReference type="NCBI Taxonomy" id="467210"/>
    <lineage>
        <taxon>Bacteria</taxon>
        <taxon>Bacillati</taxon>
        <taxon>Bacillota</taxon>
        <taxon>Clostridia</taxon>
        <taxon>Lachnospirales</taxon>
        <taxon>Lachnospiraceae</taxon>
        <taxon>Lachnoanaerobaculum</taxon>
    </lineage>
</organism>
<evidence type="ECO:0000256" key="3">
    <source>
        <dbReference type="ARBA" id="ARBA00022741"/>
    </source>
</evidence>
<dbReference type="EMBL" id="LSDA01000017">
    <property type="protein sequence ID" value="KXB60222.1"/>
    <property type="molecule type" value="Genomic_DNA"/>
</dbReference>
<dbReference type="GO" id="GO:0070733">
    <property type="term" value="F:AMPylase activity"/>
    <property type="evidence" value="ECO:0007669"/>
    <property type="project" value="UniProtKB-EC"/>
</dbReference>
<feature type="domain" description="Fido" evidence="8">
    <location>
        <begin position="54"/>
        <end position="193"/>
    </location>
</feature>
<sequence>MRYSMSDTVYCYPNSNVLINKLGIKDKDKLSVIERKLTMLRLLELFEKPIYGKFDLRHLQSIHGYIFQDIYDWSGKIRTVDIAKENMFCNVKFIESQAKNIFSNLRNDKYLEGLCREDFISKLAYYFSEINALHPFREGNGRSQREFIRMLALKNGYKIHYSRITEEEMISASKESFLCRYNSMENIIRKCIK</sequence>
<dbReference type="AlphaFoldDB" id="A0A133ZXQ8"/>
<dbReference type="PANTHER" id="PTHR39560">
    <property type="entry name" value="PROTEIN ADENYLYLTRANSFERASE FIC-RELATED"/>
    <property type="match status" value="1"/>
</dbReference>
<name>A0A133ZXQ8_9FIRM</name>
<keyword evidence="1" id="KW-0808">Transferase</keyword>
<dbReference type="Proteomes" id="UP000070394">
    <property type="component" value="Unassembled WGS sequence"/>
</dbReference>
<reference evidence="10" key="1">
    <citation type="submission" date="2016-01" db="EMBL/GenBank/DDBJ databases">
        <authorList>
            <person name="Mitreva M."/>
            <person name="Pepin K.H."/>
            <person name="Mihindukulasuriya K.A."/>
            <person name="Fulton R."/>
            <person name="Fronick C."/>
            <person name="O'Laughlin M."/>
            <person name="Miner T."/>
            <person name="Herter B."/>
            <person name="Rosa B.A."/>
            <person name="Cordes M."/>
            <person name="Tomlinson C."/>
            <person name="Wollam A."/>
            <person name="Palsikar V.B."/>
            <person name="Mardis E.R."/>
            <person name="Wilson R.K."/>
        </authorList>
    </citation>
    <scope>NUCLEOTIDE SEQUENCE [LARGE SCALE GENOMIC DNA]</scope>
    <source>
        <strain evidence="10">DNF00896</strain>
    </source>
</reference>
<comment type="catalytic activity">
    <reaction evidence="6">
        <text>L-threonyl-[protein] + ATP = 3-O-(5'-adenylyl)-L-threonyl-[protein] + diphosphate</text>
        <dbReference type="Rhea" id="RHEA:54292"/>
        <dbReference type="Rhea" id="RHEA-COMP:11060"/>
        <dbReference type="Rhea" id="RHEA-COMP:13847"/>
        <dbReference type="ChEBI" id="CHEBI:30013"/>
        <dbReference type="ChEBI" id="CHEBI:30616"/>
        <dbReference type="ChEBI" id="CHEBI:33019"/>
        <dbReference type="ChEBI" id="CHEBI:138113"/>
        <dbReference type="EC" id="2.7.7.108"/>
    </reaction>
</comment>
<evidence type="ECO:0000256" key="7">
    <source>
        <dbReference type="ARBA" id="ARBA00048696"/>
    </source>
</evidence>
<dbReference type="Pfam" id="PF02661">
    <property type="entry name" value="Fic"/>
    <property type="match status" value="1"/>
</dbReference>
<dbReference type="EC" id="2.7.7.108" evidence="5"/>
<accession>A0A133ZXQ8</accession>
<dbReference type="PANTHER" id="PTHR39560:SF1">
    <property type="entry name" value="PROTEIN ADENYLYLTRANSFERASE FIC-RELATED"/>
    <property type="match status" value="1"/>
</dbReference>
<evidence type="ECO:0000259" key="8">
    <source>
        <dbReference type="PROSITE" id="PS51459"/>
    </source>
</evidence>
<evidence type="ECO:0000256" key="4">
    <source>
        <dbReference type="ARBA" id="ARBA00022840"/>
    </source>
</evidence>
<dbReference type="PROSITE" id="PS51459">
    <property type="entry name" value="FIDO"/>
    <property type="match status" value="1"/>
</dbReference>
<evidence type="ECO:0000313" key="9">
    <source>
        <dbReference type="EMBL" id="KXB60222.1"/>
    </source>
</evidence>
<evidence type="ECO:0000256" key="2">
    <source>
        <dbReference type="ARBA" id="ARBA00022695"/>
    </source>
</evidence>
<dbReference type="SUPFAM" id="SSF140931">
    <property type="entry name" value="Fic-like"/>
    <property type="match status" value="1"/>
</dbReference>
<protein>
    <recommendedName>
        <fullName evidence="5">protein adenylyltransferase</fullName>
        <ecNumber evidence="5">2.7.7.108</ecNumber>
    </recommendedName>
</protein>
<keyword evidence="2" id="KW-0548">Nucleotidyltransferase</keyword>
<dbReference type="GO" id="GO:0005524">
    <property type="term" value="F:ATP binding"/>
    <property type="evidence" value="ECO:0007669"/>
    <property type="project" value="UniProtKB-KW"/>
</dbReference>
<dbReference type="PATRIC" id="fig|467210.3.peg.639"/>
<evidence type="ECO:0000313" key="10">
    <source>
        <dbReference type="Proteomes" id="UP000070394"/>
    </source>
</evidence>
<evidence type="ECO:0000256" key="1">
    <source>
        <dbReference type="ARBA" id="ARBA00022679"/>
    </source>
</evidence>
<dbReference type="InterPro" id="IPR003812">
    <property type="entry name" value="Fido"/>
</dbReference>
<dbReference type="Gene3D" id="1.10.3290.10">
    <property type="entry name" value="Fido-like domain"/>
    <property type="match status" value="1"/>
</dbReference>
<proteinExistence type="predicted"/>